<dbReference type="InterPro" id="IPR017871">
    <property type="entry name" value="ABC_transporter-like_CS"/>
</dbReference>
<feature type="non-terminal residue" evidence="14">
    <location>
        <position position="1"/>
    </location>
</feature>
<keyword evidence="8" id="KW-0267">Excision nuclease</keyword>
<evidence type="ECO:0000256" key="2">
    <source>
        <dbReference type="ARBA" id="ARBA00022490"/>
    </source>
</evidence>
<evidence type="ECO:0000256" key="13">
    <source>
        <dbReference type="ARBA" id="ARBA00042156"/>
    </source>
</evidence>
<dbReference type="EMBL" id="PFMP01000021">
    <property type="protein sequence ID" value="PIZ10938.1"/>
    <property type="molecule type" value="Genomic_DNA"/>
</dbReference>
<organism evidence="14 15">
    <name type="scientific">Candidatus Falkowbacteria bacterium CG_4_10_14_0_8_um_filter_41_36</name>
    <dbReference type="NCBI Taxonomy" id="1974556"/>
    <lineage>
        <taxon>Bacteria</taxon>
        <taxon>Candidatus Falkowiibacteriota</taxon>
    </lineage>
</organism>
<evidence type="ECO:0000313" key="15">
    <source>
        <dbReference type="Proteomes" id="UP000230105"/>
    </source>
</evidence>
<accession>A0A2M7RYK3</accession>
<dbReference type="PANTHER" id="PTHR43152">
    <property type="entry name" value="UVRABC SYSTEM PROTEIN A"/>
    <property type="match status" value="1"/>
</dbReference>
<evidence type="ECO:0000256" key="3">
    <source>
        <dbReference type="ARBA" id="ARBA00022737"/>
    </source>
</evidence>
<evidence type="ECO:0000256" key="10">
    <source>
        <dbReference type="ARBA" id="ARBA00023204"/>
    </source>
</evidence>
<evidence type="ECO:0000256" key="9">
    <source>
        <dbReference type="ARBA" id="ARBA00023125"/>
    </source>
</evidence>
<keyword evidence="4" id="KW-0547">Nucleotide-binding</keyword>
<comment type="caution">
    <text evidence="14">The sequence shown here is derived from an EMBL/GenBank/DDBJ whole genome shotgun (WGS) entry which is preliminary data.</text>
</comment>
<sequence>YIDQSPIGRTPRSNPATYTKVFDDIRELFAQTKDSKVHGYTASRFSFNLKGGRCEACKGEGKIKIEMQFMPDVYIDCDVCFGKRYVSEVLEVMYKGKNISDVLNMSVDEAAGFFSEMSMIREKFEMLQQVGLGYLKLGEPAPMLSGGEAQRVKLSAELGRRSTGKTIYILDEPTTGLHFADIEKLVAVLKTLVATGNSVFVIEHNLDFIKEADYLIDLGPEGGNGGGEVVATGTVGDIRKNPRSWTGKMLKELEI</sequence>
<gene>
    <name evidence="14" type="ORF">COY54_00900</name>
</gene>
<dbReference type="GO" id="GO:0005737">
    <property type="term" value="C:cytoplasm"/>
    <property type="evidence" value="ECO:0007669"/>
    <property type="project" value="UniProtKB-SubCell"/>
</dbReference>
<dbReference type="GO" id="GO:0016887">
    <property type="term" value="F:ATP hydrolysis activity"/>
    <property type="evidence" value="ECO:0007669"/>
    <property type="project" value="InterPro"/>
</dbReference>
<dbReference type="Proteomes" id="UP000230105">
    <property type="component" value="Unassembled WGS sequence"/>
</dbReference>
<keyword evidence="2" id="KW-0963">Cytoplasm</keyword>
<evidence type="ECO:0000256" key="12">
    <source>
        <dbReference type="ARBA" id="ARBA00039316"/>
    </source>
</evidence>
<evidence type="ECO:0000256" key="1">
    <source>
        <dbReference type="ARBA" id="ARBA00004496"/>
    </source>
</evidence>
<comment type="subcellular location">
    <subcellularLocation>
        <location evidence="1">Cytoplasm</location>
    </subcellularLocation>
</comment>
<evidence type="ECO:0000256" key="6">
    <source>
        <dbReference type="ARBA" id="ARBA00022769"/>
    </source>
</evidence>
<dbReference type="GO" id="GO:0003677">
    <property type="term" value="F:DNA binding"/>
    <property type="evidence" value="ECO:0007669"/>
    <property type="project" value="UniProtKB-KW"/>
</dbReference>
<dbReference type="SUPFAM" id="SSF52540">
    <property type="entry name" value="P-loop containing nucleoside triphosphate hydrolases"/>
    <property type="match status" value="1"/>
</dbReference>
<dbReference type="GO" id="GO:0005524">
    <property type="term" value="F:ATP binding"/>
    <property type="evidence" value="ECO:0007669"/>
    <property type="project" value="UniProtKB-KW"/>
</dbReference>
<reference evidence="15" key="1">
    <citation type="submission" date="2017-09" db="EMBL/GenBank/DDBJ databases">
        <title>Depth-based differentiation of microbial function through sediment-hosted aquifers and enrichment of novel symbionts in the deep terrestrial subsurface.</title>
        <authorList>
            <person name="Probst A.J."/>
            <person name="Ladd B."/>
            <person name="Jarett J.K."/>
            <person name="Geller-Mcgrath D.E."/>
            <person name="Sieber C.M.K."/>
            <person name="Emerson J.B."/>
            <person name="Anantharaman K."/>
            <person name="Thomas B.C."/>
            <person name="Malmstrom R."/>
            <person name="Stieglmeier M."/>
            <person name="Klingl A."/>
            <person name="Woyke T."/>
            <person name="Ryan C.M."/>
            <person name="Banfield J.F."/>
        </authorList>
    </citation>
    <scope>NUCLEOTIDE SEQUENCE [LARGE SCALE GENOMIC DNA]</scope>
</reference>
<keyword evidence="6" id="KW-0228">DNA excision</keyword>
<keyword evidence="10" id="KW-0234">DNA repair</keyword>
<evidence type="ECO:0000256" key="11">
    <source>
        <dbReference type="ARBA" id="ARBA00038000"/>
    </source>
</evidence>
<dbReference type="PROSITE" id="PS00211">
    <property type="entry name" value="ABC_TRANSPORTER_1"/>
    <property type="match status" value="1"/>
</dbReference>
<keyword evidence="9" id="KW-0238">DNA-binding</keyword>
<dbReference type="PANTHER" id="PTHR43152:SF3">
    <property type="entry name" value="UVRABC SYSTEM PROTEIN A"/>
    <property type="match status" value="1"/>
</dbReference>
<keyword evidence="7" id="KW-0067">ATP-binding</keyword>
<evidence type="ECO:0000256" key="5">
    <source>
        <dbReference type="ARBA" id="ARBA00022763"/>
    </source>
</evidence>
<evidence type="ECO:0000256" key="4">
    <source>
        <dbReference type="ARBA" id="ARBA00022741"/>
    </source>
</evidence>
<dbReference type="AlphaFoldDB" id="A0A2M7RYK3"/>
<evidence type="ECO:0000256" key="8">
    <source>
        <dbReference type="ARBA" id="ARBA00022881"/>
    </source>
</evidence>
<proteinExistence type="inferred from homology"/>
<dbReference type="GO" id="GO:0004518">
    <property type="term" value="F:nuclease activity"/>
    <property type="evidence" value="ECO:0007669"/>
    <property type="project" value="UniProtKB-KW"/>
</dbReference>
<evidence type="ECO:0000256" key="7">
    <source>
        <dbReference type="ARBA" id="ARBA00022840"/>
    </source>
</evidence>
<dbReference type="InterPro" id="IPR027417">
    <property type="entry name" value="P-loop_NTPase"/>
</dbReference>
<evidence type="ECO:0000313" key="14">
    <source>
        <dbReference type="EMBL" id="PIZ10938.1"/>
    </source>
</evidence>
<dbReference type="GO" id="GO:0006281">
    <property type="term" value="P:DNA repair"/>
    <property type="evidence" value="ECO:0007669"/>
    <property type="project" value="UniProtKB-KW"/>
</dbReference>
<name>A0A2M7RYK3_9BACT</name>
<dbReference type="Gene3D" id="3.40.50.300">
    <property type="entry name" value="P-loop containing nucleotide triphosphate hydrolases"/>
    <property type="match status" value="1"/>
</dbReference>
<keyword evidence="3" id="KW-0677">Repeat</keyword>
<dbReference type="Gene3D" id="1.20.1580.10">
    <property type="entry name" value="ABC transporter ATPase like domain"/>
    <property type="match status" value="1"/>
</dbReference>
<comment type="similarity">
    <text evidence="11">Belongs to the ABC transporter superfamily. UvrA family.</text>
</comment>
<protein>
    <recommendedName>
        <fullName evidence="12">UvrABC system protein A</fullName>
    </recommendedName>
    <alternativeName>
        <fullName evidence="13">Excinuclease ABC subunit A</fullName>
    </alternativeName>
</protein>
<keyword evidence="5" id="KW-0227">DNA damage</keyword>